<dbReference type="Pfam" id="PF00498">
    <property type="entry name" value="FHA"/>
    <property type="match status" value="1"/>
</dbReference>
<feature type="compositionally biased region" description="Basic and acidic residues" evidence="2">
    <location>
        <begin position="495"/>
        <end position="605"/>
    </location>
</feature>
<accession>A0ABD1KVL2</accession>
<dbReference type="AlphaFoldDB" id="A0ABD1KVL2"/>
<dbReference type="InterPro" id="IPR000253">
    <property type="entry name" value="FHA_dom"/>
</dbReference>
<gene>
    <name evidence="4" type="ORF">ACEWY4_000075</name>
</gene>
<evidence type="ECO:0000256" key="1">
    <source>
        <dbReference type="SAM" id="Coils"/>
    </source>
</evidence>
<dbReference type="Gene3D" id="1.10.287.1490">
    <property type="match status" value="1"/>
</dbReference>
<dbReference type="InterPro" id="IPR052642">
    <property type="entry name" value="CC-FHA_domain"/>
</dbReference>
<name>A0ABD1KVL2_9TELE</name>
<feature type="region of interest" description="Disordered" evidence="2">
    <location>
        <begin position="958"/>
        <end position="1035"/>
    </location>
</feature>
<proteinExistence type="predicted"/>
<protein>
    <recommendedName>
        <fullName evidence="3">FHA domain-containing protein</fullName>
    </recommendedName>
</protein>
<feature type="region of interest" description="Disordered" evidence="2">
    <location>
        <begin position="119"/>
        <end position="179"/>
    </location>
</feature>
<evidence type="ECO:0000256" key="2">
    <source>
        <dbReference type="SAM" id="MobiDB-lite"/>
    </source>
</evidence>
<feature type="region of interest" description="Disordered" evidence="2">
    <location>
        <begin position="788"/>
        <end position="907"/>
    </location>
</feature>
<dbReference type="PROSITE" id="PS50006">
    <property type="entry name" value="FHA_DOMAIN"/>
    <property type="match status" value="1"/>
</dbReference>
<feature type="coiled-coil region" evidence="1">
    <location>
        <begin position="394"/>
        <end position="421"/>
    </location>
</feature>
<evidence type="ECO:0000313" key="5">
    <source>
        <dbReference type="Proteomes" id="UP001591681"/>
    </source>
</evidence>
<keyword evidence="5" id="KW-1185">Reference proteome</keyword>
<dbReference type="Gene3D" id="2.60.200.20">
    <property type="match status" value="1"/>
</dbReference>
<keyword evidence="1" id="KW-0175">Coiled coil</keyword>
<feature type="compositionally biased region" description="Basic and acidic residues" evidence="2">
    <location>
        <begin position="995"/>
        <end position="1009"/>
    </location>
</feature>
<feature type="compositionally biased region" description="Basic and acidic residues" evidence="2">
    <location>
        <begin position="857"/>
        <end position="883"/>
    </location>
</feature>
<feature type="compositionally biased region" description="Polar residues" evidence="2">
    <location>
        <begin position="888"/>
        <end position="901"/>
    </location>
</feature>
<dbReference type="InterPro" id="IPR008984">
    <property type="entry name" value="SMAD_FHA_dom_sf"/>
</dbReference>
<feature type="compositionally biased region" description="Polar residues" evidence="2">
    <location>
        <begin position="1020"/>
        <end position="1035"/>
    </location>
</feature>
<dbReference type="Proteomes" id="UP001591681">
    <property type="component" value="Unassembled WGS sequence"/>
</dbReference>
<feature type="region of interest" description="Disordered" evidence="2">
    <location>
        <begin position="630"/>
        <end position="664"/>
    </location>
</feature>
<evidence type="ECO:0000259" key="3">
    <source>
        <dbReference type="PROSITE" id="PS50006"/>
    </source>
</evidence>
<reference evidence="4 5" key="1">
    <citation type="submission" date="2024-09" db="EMBL/GenBank/DDBJ databases">
        <title>A chromosome-level genome assembly of Gray's grenadier anchovy, Coilia grayii.</title>
        <authorList>
            <person name="Fu Z."/>
        </authorList>
    </citation>
    <scope>NUCLEOTIDE SEQUENCE [LARGE SCALE GENOMIC DNA]</scope>
    <source>
        <strain evidence="4">G4</strain>
        <tissue evidence="4">Muscle</tissue>
    </source>
</reference>
<dbReference type="PANTHER" id="PTHR18853:SF7">
    <property type="entry name" value="FORKHEAD-ASSOCIATED DOMAIN-CONTAINING PROTEIN 1"/>
    <property type="match status" value="1"/>
</dbReference>
<feature type="region of interest" description="Disordered" evidence="2">
    <location>
        <begin position="475"/>
        <end position="605"/>
    </location>
</feature>
<feature type="compositionally biased region" description="Basic and acidic residues" evidence="2">
    <location>
        <begin position="788"/>
        <end position="826"/>
    </location>
</feature>
<feature type="compositionally biased region" description="Basic and acidic residues" evidence="2">
    <location>
        <begin position="834"/>
        <end position="847"/>
    </location>
</feature>
<dbReference type="SMART" id="SM00240">
    <property type="entry name" value="FHA"/>
    <property type="match status" value="1"/>
</dbReference>
<dbReference type="EMBL" id="JBHFQA010000001">
    <property type="protein sequence ID" value="KAL2103207.1"/>
    <property type="molecule type" value="Genomic_DNA"/>
</dbReference>
<dbReference type="PANTHER" id="PTHR18853">
    <property type="entry name" value="FORKHEAD-ASSOCIATED DOMAIN-CONTAINING PROTEIN 1-RELATED"/>
    <property type="match status" value="1"/>
</dbReference>
<dbReference type="SUPFAM" id="SSF49879">
    <property type="entry name" value="SMAD/FHA domain"/>
    <property type="match status" value="1"/>
</dbReference>
<evidence type="ECO:0000313" key="4">
    <source>
        <dbReference type="EMBL" id="KAL2103207.1"/>
    </source>
</evidence>
<feature type="compositionally biased region" description="Basic and acidic residues" evidence="2">
    <location>
        <begin position="477"/>
        <end position="486"/>
    </location>
</feature>
<feature type="domain" description="FHA" evidence="3">
    <location>
        <begin position="19"/>
        <end position="70"/>
    </location>
</feature>
<organism evidence="4 5">
    <name type="scientific">Coilia grayii</name>
    <name type="common">Gray's grenadier anchovy</name>
    <dbReference type="NCBI Taxonomy" id="363190"/>
    <lineage>
        <taxon>Eukaryota</taxon>
        <taxon>Metazoa</taxon>
        <taxon>Chordata</taxon>
        <taxon>Craniata</taxon>
        <taxon>Vertebrata</taxon>
        <taxon>Euteleostomi</taxon>
        <taxon>Actinopterygii</taxon>
        <taxon>Neopterygii</taxon>
        <taxon>Teleostei</taxon>
        <taxon>Clupei</taxon>
        <taxon>Clupeiformes</taxon>
        <taxon>Clupeoidei</taxon>
        <taxon>Engraulidae</taxon>
        <taxon>Coilinae</taxon>
        <taxon>Coilia</taxon>
    </lineage>
</organism>
<sequence length="1035" mass="118555">MKAYLCSQGWLFKLHSKTTRVGRHEDNDLCLRNAGVEESHALIEWREAERSYVLTDLDSAHGTYVNGCRIHNASVSLSHADQLHFGYGGPAYQLTLDTSTPLPLLGRHQSPAPPVCVWGGMPLTPHPPSRSPASRTCPSSAGAKQPGNSPTLNTHTHRPGSCAGNTGSRGSAKTPAASQSLQTLQRLLQEKEECVSRLEEEVSRLRVCEGECVRKDRLISSLRDDVSALTHTLTHSQAQAQLTHTLNSLQADVCLKTQQIQELTEQGEQVKQAVTDRDMKISTLRAQLDRLKTDNSRNSGLVTSLQSELLSKDTHTLKLTAEIERLKQDVRHKDAQLHNLSNKFSKKQQSDTLLHQNEVNTLKKSVESLEVSLTDTHRDVRLIRTDRDSLRDTLQHRTQELSSLKVELGRLKQQLVETQTNQQNTHQQLQEFYKQILQAINIDTHLSHTPTEQEVLEAVRELCVQQGAMRSRVQQLQEEHTAREEEIQQLTLSVEEERTRGEEDRKSWEEERTRGEEERRSLEEERRSLEEERTRGEEDRRSLEEDRRSLEEERRSLEEERKSVEEERTRGEEERRSVEEERRSLEEDRRSLEEERKSLEEERRRGEEERRSVEEERRRGEEERRSVEEERRSLEEEKRRGEEEKRRGEEEKRRGEEERRGREEEVETLRRKLEECQHQLQSFSMDTLQRCVSELEESVCVCVCPSLRVVQTLTHSLLHTLLTPLLQAHDLLMHAGIHVPNTSDGLVCAIKLLCKQKEQCHTDLGILQGQLQEQGSLKQEMETLKSELEACRTEESILREREEEQGGAQEERTKEEEKERGTKREEEKEDEEERGMKREEEEEEKRNAHFITLLQERLQETERERDGLREQMREMQSDMKDKAPPTLRSPTPTHAGSTPASLASHRYPLAHAQQEVVSRDDIIAALSRDLAQAHARMTDMTGELSEKQRAELERHRVLVGGAEGGTERAQTEVGDDVTAGGAEGCRAEGAQRQTQAEHGEQSEERDGEGARVSGVGFDPSQPTTHTGSVCQGCSE</sequence>
<comment type="caution">
    <text evidence="4">The sequence shown here is derived from an EMBL/GenBank/DDBJ whole genome shotgun (WGS) entry which is preliminary data.</text>
</comment>